<evidence type="ECO:0000313" key="3">
    <source>
        <dbReference type="Proteomes" id="UP000619244"/>
    </source>
</evidence>
<reference evidence="2" key="2">
    <citation type="submission" date="2020-09" db="EMBL/GenBank/DDBJ databases">
        <authorList>
            <person name="Sun Q."/>
            <person name="Ohkuma M."/>
        </authorList>
    </citation>
    <scope>NUCLEOTIDE SEQUENCE</scope>
    <source>
        <strain evidence="2">JCM 4790</strain>
    </source>
</reference>
<dbReference type="EMBL" id="BMVU01000035">
    <property type="protein sequence ID" value="GGX95997.1"/>
    <property type="molecule type" value="Genomic_DNA"/>
</dbReference>
<protein>
    <submittedName>
        <fullName evidence="2">Uncharacterized protein</fullName>
    </submittedName>
</protein>
<keyword evidence="3" id="KW-1185">Reference proteome</keyword>
<evidence type="ECO:0000256" key="1">
    <source>
        <dbReference type="SAM" id="MobiDB-lite"/>
    </source>
</evidence>
<comment type="caution">
    <text evidence="2">The sequence shown here is derived from an EMBL/GenBank/DDBJ whole genome shotgun (WGS) entry which is preliminary data.</text>
</comment>
<gene>
    <name evidence="2" type="ORF">GCM10010358_57260</name>
</gene>
<evidence type="ECO:0000313" key="2">
    <source>
        <dbReference type="EMBL" id="GGX95997.1"/>
    </source>
</evidence>
<name>A0A918NUL4_9ACTN</name>
<feature type="region of interest" description="Disordered" evidence="1">
    <location>
        <begin position="1"/>
        <end position="29"/>
    </location>
</feature>
<proteinExistence type="predicted"/>
<dbReference type="AlphaFoldDB" id="A0A918NUL4"/>
<organism evidence="2 3">
    <name type="scientific">Streptomyces minutiscleroticus</name>
    <dbReference type="NCBI Taxonomy" id="68238"/>
    <lineage>
        <taxon>Bacteria</taxon>
        <taxon>Bacillati</taxon>
        <taxon>Actinomycetota</taxon>
        <taxon>Actinomycetes</taxon>
        <taxon>Kitasatosporales</taxon>
        <taxon>Streptomycetaceae</taxon>
        <taxon>Streptomyces</taxon>
    </lineage>
</organism>
<sequence>MDIVVRAGSDAGRALAAGPERTPPATAPAASTVAQALRRLRLARFALLNPRTYKGS</sequence>
<reference evidence="2" key="1">
    <citation type="journal article" date="2014" name="Int. J. Syst. Evol. Microbiol.">
        <title>Complete genome sequence of Corynebacterium casei LMG S-19264T (=DSM 44701T), isolated from a smear-ripened cheese.</title>
        <authorList>
            <consortium name="US DOE Joint Genome Institute (JGI-PGF)"/>
            <person name="Walter F."/>
            <person name="Albersmeier A."/>
            <person name="Kalinowski J."/>
            <person name="Ruckert C."/>
        </authorList>
    </citation>
    <scope>NUCLEOTIDE SEQUENCE</scope>
    <source>
        <strain evidence="2">JCM 4790</strain>
    </source>
</reference>
<dbReference type="Proteomes" id="UP000619244">
    <property type="component" value="Unassembled WGS sequence"/>
</dbReference>
<accession>A0A918NUL4</accession>